<sequence>MFEQDRERANLTCKMINNYVDTEKYIRDIVLKNQAAKRDLAQKIKRYVEVVYYKLFEWQNSVNKNLSESGAGKVHIEIFDESPWLFPPDDMYFVEFQAKHFSYLQGKLNIIINTSKTISLEADLMFRCNYGTIKWKDGGESHFICERYRAENMQEFGSKDLSDLLSKLTSWQVQQDRLGNYITARHPGDVINEKLYSALFSWDNQNPTPINYNL</sequence>
<dbReference type="RefSeq" id="WP_174439891.1">
    <property type="nucleotide sequence ID" value="NZ_BAABCC010000005.1"/>
</dbReference>
<dbReference type="Proteomes" id="UP000639419">
    <property type="component" value="Unassembled WGS sequence"/>
</dbReference>
<name>A0ABX2KWD6_9PROT</name>
<gene>
    <name evidence="1" type="ORF">GBZ26_17260</name>
</gene>
<organism evidence="1 2">
    <name type="scientific">Azospirillum formosense</name>
    <dbReference type="NCBI Taxonomy" id="861533"/>
    <lineage>
        <taxon>Bacteria</taxon>
        <taxon>Pseudomonadati</taxon>
        <taxon>Pseudomonadota</taxon>
        <taxon>Alphaproteobacteria</taxon>
        <taxon>Rhodospirillales</taxon>
        <taxon>Azospirillaceae</taxon>
        <taxon>Azospirillum</taxon>
    </lineage>
</organism>
<comment type="caution">
    <text evidence="1">The sequence shown here is derived from an EMBL/GenBank/DDBJ whole genome shotgun (WGS) entry which is preliminary data.</text>
</comment>
<proteinExistence type="predicted"/>
<evidence type="ECO:0000313" key="1">
    <source>
        <dbReference type="EMBL" id="NUB20936.1"/>
    </source>
</evidence>
<keyword evidence="2" id="KW-1185">Reference proteome</keyword>
<evidence type="ECO:0000313" key="2">
    <source>
        <dbReference type="Proteomes" id="UP000639419"/>
    </source>
</evidence>
<reference evidence="1 2" key="1">
    <citation type="submission" date="2019-10" db="EMBL/GenBank/DDBJ databases">
        <title>Genome sequence of Azospirillum formosense CC-Nfb-7.</title>
        <authorList>
            <person name="Ambrosini A."/>
            <person name="Sant'Anna F.H."/>
            <person name="Cassan F.D."/>
            <person name="Souza E.M."/>
            <person name="Passaglia L.M.P."/>
        </authorList>
    </citation>
    <scope>NUCLEOTIDE SEQUENCE [LARGE SCALE GENOMIC DNA]</scope>
    <source>
        <strain evidence="1 2">CC-NFb-7</strain>
    </source>
</reference>
<accession>A0ABX2KWD6</accession>
<protein>
    <submittedName>
        <fullName evidence="1">Uncharacterized protein</fullName>
    </submittedName>
</protein>
<dbReference type="EMBL" id="WHOR01000132">
    <property type="protein sequence ID" value="NUB20936.1"/>
    <property type="molecule type" value="Genomic_DNA"/>
</dbReference>